<evidence type="ECO:0000313" key="2">
    <source>
        <dbReference type="EMBL" id="KAF5321355.1"/>
    </source>
</evidence>
<proteinExistence type="predicted"/>
<name>A0A8H5F2D6_9AGAR</name>
<comment type="caution">
    <text evidence="2">The sequence shown here is derived from an EMBL/GenBank/DDBJ whole genome shotgun (WGS) entry which is preliminary data.</text>
</comment>
<accession>A0A8H5F2D6</accession>
<feature type="compositionally biased region" description="Polar residues" evidence="1">
    <location>
        <begin position="859"/>
        <end position="869"/>
    </location>
</feature>
<sequence>MKSPLKRLSYVLAFIGETTPTRPTLTSDKGISSATYFPSQTSKDTRTADKPFASRGTRHNSKQLSADASSSSSDYSDDSDAGEVHKRASEVQQGGTPRLRTLSKAGPDNRRIAIVQMDAGDAHKPSDPSTANDLRARRGHKSNLSGLALVAPPDAAPKSYSELTPPSTAPITATSPDNNHLSTAQTEIRHHRSASDMPVGSTKANSSRDNNLGSVGTQKGSRAADPNLVSENGRTKHLSPLSDNDQQRHMQIDVFGNGTRTNRTPSPAHSSSSHRIGRGSTGFVSPLPPSTGTSITSASSLDYPMINTPAIGQGKELQVPVAGPIVVNLESAQSHRAPSASASSWRSDSPTPSHGSGSARSYTPSATSSYLRYEPGLHATAGPLPPPPRATFDIPVSSTPPPRPPRLHSPAPPSSRTRGDIEAVKQALQLPSFVAATLASRSSSSSLSSSRSSSKIAEEEKTPTKKMVDTDTVSAEVKKHTNHRREAASSEVDASSLPPAATIRPSSTVPPTDVASDAATLAKSNEVKSNDPVEEPPIVTVVEPPSRFDSLPVEEKDKPNVAKFDQWLRDNPHITAPLEDGPRNSSLEKSRQDSHERPLSPISPEVTGEAPSPPPKSFRNSLSLSMKRFSALPRTPSMSSRSGGRRSSDSHRFSSRTPSPSQLMSPTTPSYVHSSTPRKVKTSNPAALFCHEVHSQNTTLQRCAIYAGKINELYNHDCGLSEWIVEMKTKGPNTQTQRGPSARPFTPKPRLTSRSSMASEATFPTRPDATVATDLSQGAYRDITPPGLPPTLPYPSLALNPPQSRNQPTRSNSSAGSTGTPPSSVRSLAPTPSTKGAGFFASLGRKASMSGNKPKFIPTISSPVSGPTRSGSTNSSMTVSSARTVGSGGSVPSGPRAAPPHRAQRSQTFMASVTSPQLAAQDALGRRPSLFNLTLDPVPDATPVDSDFSLQVDKLLALLPHANRQILAGYLRRTGQDMLAIGQYLEDERMGTIRQF</sequence>
<feature type="region of interest" description="Disordered" evidence="1">
    <location>
        <begin position="731"/>
        <end position="907"/>
    </location>
</feature>
<feature type="compositionally biased region" description="Low complexity" evidence="1">
    <location>
        <begin position="811"/>
        <end position="824"/>
    </location>
</feature>
<protein>
    <submittedName>
        <fullName evidence="2">Uncharacterized protein</fullName>
    </submittedName>
</protein>
<feature type="compositionally biased region" description="Low complexity" evidence="1">
    <location>
        <begin position="65"/>
        <end position="74"/>
    </location>
</feature>
<reference evidence="2 3" key="1">
    <citation type="journal article" date="2020" name="ISME J.">
        <title>Uncovering the hidden diversity of litter-decomposition mechanisms in mushroom-forming fungi.</title>
        <authorList>
            <person name="Floudas D."/>
            <person name="Bentzer J."/>
            <person name="Ahren D."/>
            <person name="Johansson T."/>
            <person name="Persson P."/>
            <person name="Tunlid A."/>
        </authorList>
    </citation>
    <scope>NUCLEOTIDE SEQUENCE [LARGE SCALE GENOMIC DNA]</scope>
    <source>
        <strain evidence="2 3">CBS 101986</strain>
    </source>
</reference>
<gene>
    <name evidence="2" type="ORF">D9619_001013</name>
</gene>
<dbReference type="AlphaFoldDB" id="A0A8H5F2D6"/>
<feature type="region of interest" description="Disordered" evidence="1">
    <location>
        <begin position="145"/>
        <end position="296"/>
    </location>
</feature>
<feature type="region of interest" description="Disordered" evidence="1">
    <location>
        <begin position="16"/>
        <end position="110"/>
    </location>
</feature>
<feature type="compositionally biased region" description="Polar residues" evidence="1">
    <location>
        <begin position="660"/>
        <end position="675"/>
    </location>
</feature>
<feature type="compositionally biased region" description="Polar residues" evidence="1">
    <location>
        <begin position="354"/>
        <end position="370"/>
    </location>
</feature>
<feature type="compositionally biased region" description="Polar residues" evidence="1">
    <location>
        <begin position="202"/>
        <end position="220"/>
    </location>
</feature>
<feature type="compositionally biased region" description="Low complexity" evidence="1">
    <location>
        <begin position="440"/>
        <end position="454"/>
    </location>
</feature>
<dbReference type="Proteomes" id="UP000567179">
    <property type="component" value="Unassembled WGS sequence"/>
</dbReference>
<feature type="compositionally biased region" description="Polar residues" evidence="1">
    <location>
        <begin position="801"/>
        <end position="810"/>
    </location>
</feature>
<feature type="compositionally biased region" description="Polar residues" evidence="1">
    <location>
        <begin position="258"/>
        <end position="268"/>
    </location>
</feature>
<feature type="compositionally biased region" description="Polar residues" evidence="1">
    <location>
        <begin position="177"/>
        <end position="186"/>
    </location>
</feature>
<keyword evidence="3" id="KW-1185">Reference proteome</keyword>
<feature type="compositionally biased region" description="Low complexity" evidence="1">
    <location>
        <begin position="332"/>
        <end position="353"/>
    </location>
</feature>
<feature type="compositionally biased region" description="Low complexity" evidence="1">
    <location>
        <begin position="536"/>
        <end position="545"/>
    </location>
</feature>
<dbReference type="EMBL" id="JAACJJ010000028">
    <property type="protein sequence ID" value="KAF5321355.1"/>
    <property type="molecule type" value="Genomic_DNA"/>
</dbReference>
<feature type="compositionally biased region" description="Basic and acidic residues" evidence="1">
    <location>
        <begin position="456"/>
        <end position="469"/>
    </location>
</feature>
<feature type="compositionally biased region" description="Low complexity" evidence="1">
    <location>
        <begin position="164"/>
        <end position="176"/>
    </location>
</feature>
<feature type="compositionally biased region" description="Polar residues" evidence="1">
    <location>
        <begin position="18"/>
        <end position="42"/>
    </location>
</feature>
<feature type="region of interest" description="Disordered" evidence="1">
    <location>
        <begin position="332"/>
        <end position="419"/>
    </location>
</feature>
<evidence type="ECO:0000313" key="3">
    <source>
        <dbReference type="Proteomes" id="UP000567179"/>
    </source>
</evidence>
<feature type="compositionally biased region" description="Low complexity" evidence="1">
    <location>
        <begin position="870"/>
        <end position="881"/>
    </location>
</feature>
<feature type="compositionally biased region" description="Basic and acidic residues" evidence="1">
    <location>
        <begin position="553"/>
        <end position="572"/>
    </location>
</feature>
<feature type="compositionally biased region" description="Basic and acidic residues" evidence="1">
    <location>
        <begin position="580"/>
        <end position="598"/>
    </location>
</feature>
<dbReference type="OrthoDB" id="2413468at2759"/>
<evidence type="ECO:0000256" key="1">
    <source>
        <dbReference type="SAM" id="MobiDB-lite"/>
    </source>
</evidence>
<feature type="region of interest" description="Disordered" evidence="1">
    <location>
        <begin position="438"/>
        <end position="679"/>
    </location>
</feature>
<feature type="compositionally biased region" description="Basic and acidic residues" evidence="1">
    <location>
        <begin position="476"/>
        <end position="488"/>
    </location>
</feature>
<organism evidence="2 3">
    <name type="scientific">Psilocybe cf. subviscida</name>
    <dbReference type="NCBI Taxonomy" id="2480587"/>
    <lineage>
        <taxon>Eukaryota</taxon>
        <taxon>Fungi</taxon>
        <taxon>Dikarya</taxon>
        <taxon>Basidiomycota</taxon>
        <taxon>Agaricomycotina</taxon>
        <taxon>Agaricomycetes</taxon>
        <taxon>Agaricomycetidae</taxon>
        <taxon>Agaricales</taxon>
        <taxon>Agaricineae</taxon>
        <taxon>Strophariaceae</taxon>
        <taxon>Psilocybe</taxon>
    </lineage>
</organism>